<accession>A0AAJ7DU96</accession>
<dbReference type="GO" id="GO:0000127">
    <property type="term" value="C:transcription factor TFIIIC complex"/>
    <property type="evidence" value="ECO:0007669"/>
    <property type="project" value="InterPro"/>
</dbReference>
<evidence type="ECO:0000259" key="7">
    <source>
        <dbReference type="Pfam" id="PF04182"/>
    </source>
</evidence>
<dbReference type="GO" id="GO:0042791">
    <property type="term" value="P:5S class rRNA transcription by RNA polymerase III"/>
    <property type="evidence" value="ECO:0007669"/>
    <property type="project" value="TreeGrafter"/>
</dbReference>
<feature type="domain" description="GTF3C1 extended winged-helix" evidence="8">
    <location>
        <begin position="624"/>
        <end position="729"/>
    </location>
</feature>
<dbReference type="InterPro" id="IPR044210">
    <property type="entry name" value="Tfc3-like"/>
</dbReference>
<evidence type="ECO:0000313" key="10">
    <source>
        <dbReference type="RefSeq" id="XP_011496636.1"/>
    </source>
</evidence>
<evidence type="ECO:0000256" key="6">
    <source>
        <dbReference type="SAM" id="MobiDB-lite"/>
    </source>
</evidence>
<dbReference type="InterPro" id="IPR035625">
    <property type="entry name" value="Tfc3-like_eWH"/>
</dbReference>
<evidence type="ECO:0000256" key="2">
    <source>
        <dbReference type="ARBA" id="ARBA00022553"/>
    </source>
</evidence>
<evidence type="ECO:0000259" key="8">
    <source>
        <dbReference type="Pfam" id="PF24101"/>
    </source>
</evidence>
<dbReference type="InterPro" id="IPR007309">
    <property type="entry name" value="TFIIIC_Bblock-bd"/>
</dbReference>
<dbReference type="GO" id="GO:0005634">
    <property type="term" value="C:nucleus"/>
    <property type="evidence" value="ECO:0007669"/>
    <property type="project" value="UniProtKB-SubCell"/>
</dbReference>
<dbReference type="InterPro" id="IPR056467">
    <property type="entry name" value="eWH_GTF3C1"/>
</dbReference>
<feature type="region of interest" description="Disordered" evidence="6">
    <location>
        <begin position="472"/>
        <end position="496"/>
    </location>
</feature>
<keyword evidence="2" id="KW-0597">Phosphoprotein</keyword>
<keyword evidence="4" id="KW-0804">Transcription</keyword>
<dbReference type="PANTHER" id="PTHR15180:SF1">
    <property type="entry name" value="GENERAL TRANSCRIPTION FACTOR 3C POLYPEPTIDE 1"/>
    <property type="match status" value="1"/>
</dbReference>
<keyword evidence="3" id="KW-0238">DNA-binding</keyword>
<sequence length="2246" mass="260657">MIIKKSVNLVEIIIDEVALEGLDGITLEALWQRLAIKLGYSLPLKNSFMEQIWKICLEIDDFIFYELESPRDNLIIYDGYELEYLNLDTDKDFEQKDIYLHCPVEDLKLGIRGSCSSYFTRMDISCIVKNLILSEASNRYNQKLVIVASQSLRERALIESNVSSILQLPLSHYCLLERIGRSRSIGEITIKKSVNIKEDPKALFYIRKGLQEHGLIRKQVYYQGGSGINYNGQNTGTLVHLTRFFNTRKPKVIMWAEHLINYLKSKENYAAEYTEVKNELNLDYSIKKFFKIHLLQKVFRTDLKVPYRSYYPNSADKEWQVKNNSSKERIIKLVTLSDPNIEIVDLWRTEEIKEDDNPSQLDLQNQKLHVPFLTQIYKTVESKEFKGASQTELAVELGLTKLISRTLVRNLVKTKVVSTYLDDIGRQRTTKFVSKKFDAKSSVKKQFELEISKIKEYSRSMIVDKIKENLNNDNKDERNTQNNTLDKTSATESVNGVDDSFKSGCKFKNQIFTKVNDILWKYKLFKNKAKYKYTSKRTYNRGTILENDSKNLNNKQANETNALSNAGILENNINANLIDSDFYKTIETKLIIQKPECKKKSQKIAVVGFLKNVQNSDNNKQSSISYRLLRRANLIIESIKEHKIIEDTQKLMKYINAEEDKEGLEVKIDKNSLIRLLQKLAEDNLIKYIKLILKNKKQTKQKIVNFICDPSIDINDTVIQSAVEQAKLKFCMTEADSARSNDNIEKNSASNDVTNASNDNKHIEEKTVICKSNMLGKKYGYSPKFIRMKTMHIFLYYLIYEYPEHRTSKSVFIENLKNQGFLYDDLVDTDINIYNADINWKMFIPPLPKHKGYPIGWALMCDVLLRMPLSLFVKVHNVNFDVPGLQELLDHPIKKHFLVKDLPTPIRNMLFLKRKYMFSIHEIVSRLCYLGLVQFGPQMLKEKDQVFVYLNKRTELLDTTSSAAGYHRIEDKPYPVTRFTFSSLAVVENYWYEMWNTCINTCLGGRSVVEGKDILLEDLSRKIEMIQALKVKHPEEAEKHDTGFVPGDRKGAAGIDSAFFPHLKRNWNWVNSGQKNMEKKESRSNNSIAIAKSSSKLQNVSIRKAPQVIGCYEKKRCSPVKQNQVKIAVSNSISDTNKLKTKRDKDQINLEFPVVACSKPPKIIRKVLPRKSMLRKRVKYDEIDFSALQRMDKLRVDWEKHEDNILLVCKVAMVYLCPNPRRNLVTFTAIRDILRSYSFTSYNKTSRACQRRLLYMLKQPRTVNSVLLGVEEVKQDYYVNKRFGGLIDRVKGECDNPIECEKRVEKIFNELVTYIAKKYYNISNMERREPIALPKTIQEFNIFHKLKLPTKTINSPGVSKEVREISDIHTTTINSVIHSSMCCGKERRSWAYQLFKVYQQYPEYLLRSAMLKIRADQMVTMKKNYMCAYKKFGNCMPMSSSQYQLSSAYYYKFQTKWPYEVFSESYNVLLSLMENYVERKRNAIDGIEVKPGVGGIVAAIHDFVGTDSIDIDIEIPDQIIMLDPTLPEKDEVYQRIASRYQSILESLSTDYAEHVKVNTKKNSNIMTSQNDSLVVKQLKIDNEQPTSDQVCLSKRKENDYDFLRNKKRKLNDEKYLQISERYNEIDKPEAKKDNKNFQCTSHDLPNDKIQNESMDSDLYSEQVATPIDTDITNIHSVSKCQDKDDIFVVKNDNTVVQSRLDNLGKQENKIDESLSYHLESQGDKKSESHDKASTNVQCIPCLKRKSNGQQIVQNKKKNCYEINKINFSRVNELIKCIGNRDAAETIEMRTDINDVRTRQTRIAMLKMREELHDLTFHDSHHAHEYFVVNSFKLFYSLTEKGENLGEVTTYRGLELPKSLLPINVEVTNKVLEDIKKFAIFPKYSTQYDDFKMEIMKDGQFDWAYVDEICKFIKTKAEFGATLHEIVTNFNHLNNKLAKILLLLAEKRMVLRAGIVTVRYIYYRYINPWIIHSYKILRLEKEGHQTIPEGSVYILDNEENSISKDKEAKRVTTAANLFYNSSTKLNTECENSNSHDKNMYETTDNSADIESEMSSNNVNETKSYDSNYQERKAENTDDADEESKNPKKFRRNRTVLLKQKDIYRAAKLLDFNTAEEIKVVIKPWIRIDGVLNRRVLDRMLGAVLCYCIEKPGISLTIIQNRFTPAIQPYHTRELIEILVKLDCIAMTIQRVSKITLFSKPAQVDLTGDPDLIADSDSIIIEPTLQATLRFGMFLSNRSYNLDFLSSF</sequence>
<evidence type="ECO:0000256" key="5">
    <source>
        <dbReference type="ARBA" id="ARBA00023242"/>
    </source>
</evidence>
<dbReference type="KEGG" id="csol:105361225"/>
<feature type="region of interest" description="Disordered" evidence="6">
    <location>
        <begin position="1627"/>
        <end position="1651"/>
    </location>
</feature>
<proteinExistence type="predicted"/>
<evidence type="ECO:0000313" key="9">
    <source>
        <dbReference type="Proteomes" id="UP000695007"/>
    </source>
</evidence>
<dbReference type="RefSeq" id="XP_011496636.1">
    <property type="nucleotide sequence ID" value="XM_011498334.1"/>
</dbReference>
<dbReference type="GO" id="GO:0003677">
    <property type="term" value="F:DNA binding"/>
    <property type="evidence" value="ECO:0007669"/>
    <property type="project" value="UniProtKB-KW"/>
</dbReference>
<name>A0AAJ7DU96_9HYME</name>
<comment type="subcellular location">
    <subcellularLocation>
        <location evidence="1">Nucleus</location>
    </subcellularLocation>
</comment>
<protein>
    <submittedName>
        <fullName evidence="10">General transcription factor 3C polypeptide 1</fullName>
    </submittedName>
</protein>
<dbReference type="Pfam" id="PF24101">
    <property type="entry name" value="WHD_GTF3C1"/>
    <property type="match status" value="1"/>
</dbReference>
<dbReference type="Pfam" id="PF04182">
    <property type="entry name" value="B-block_TFIIIC"/>
    <property type="match status" value="1"/>
</dbReference>
<keyword evidence="9" id="KW-1185">Reference proteome</keyword>
<feature type="region of interest" description="Disordered" evidence="6">
    <location>
        <begin position="2045"/>
        <end position="2086"/>
    </location>
</feature>
<dbReference type="GeneID" id="105361225"/>
<evidence type="ECO:0000256" key="4">
    <source>
        <dbReference type="ARBA" id="ARBA00023163"/>
    </source>
</evidence>
<evidence type="ECO:0000256" key="3">
    <source>
        <dbReference type="ARBA" id="ARBA00023125"/>
    </source>
</evidence>
<feature type="domain" description="B-block binding subunit of TFIIIC" evidence="7">
    <location>
        <begin position="171"/>
        <end position="245"/>
    </location>
</feature>
<organism evidence="9 10">
    <name type="scientific">Ceratosolen solmsi marchali</name>
    <dbReference type="NCBI Taxonomy" id="326594"/>
    <lineage>
        <taxon>Eukaryota</taxon>
        <taxon>Metazoa</taxon>
        <taxon>Ecdysozoa</taxon>
        <taxon>Arthropoda</taxon>
        <taxon>Hexapoda</taxon>
        <taxon>Insecta</taxon>
        <taxon>Pterygota</taxon>
        <taxon>Neoptera</taxon>
        <taxon>Endopterygota</taxon>
        <taxon>Hymenoptera</taxon>
        <taxon>Apocrita</taxon>
        <taxon>Proctotrupomorpha</taxon>
        <taxon>Chalcidoidea</taxon>
        <taxon>Agaonidae</taxon>
        <taxon>Agaoninae</taxon>
        <taxon>Ceratosolen</taxon>
    </lineage>
</organism>
<dbReference type="PANTHER" id="PTHR15180">
    <property type="entry name" value="GENERAL TRANSCRIPTION FACTOR 3C POLYPEPTIDE 1"/>
    <property type="match status" value="1"/>
</dbReference>
<dbReference type="CDD" id="cd16169">
    <property type="entry name" value="Tau138_eWH"/>
    <property type="match status" value="1"/>
</dbReference>
<feature type="compositionally biased region" description="Polar residues" evidence="6">
    <location>
        <begin position="2045"/>
        <end position="2066"/>
    </location>
</feature>
<gene>
    <name evidence="10" type="primary">LOC105361225</name>
</gene>
<reference evidence="10" key="1">
    <citation type="submission" date="2025-08" db="UniProtKB">
        <authorList>
            <consortium name="RefSeq"/>
        </authorList>
    </citation>
    <scope>IDENTIFICATION</scope>
</reference>
<dbReference type="GO" id="GO:0006384">
    <property type="term" value="P:transcription initiation at RNA polymerase III promoter"/>
    <property type="evidence" value="ECO:0007669"/>
    <property type="project" value="InterPro"/>
</dbReference>
<dbReference type="Proteomes" id="UP000695007">
    <property type="component" value="Unplaced"/>
</dbReference>
<feature type="compositionally biased region" description="Polar residues" evidence="6">
    <location>
        <begin position="480"/>
        <end position="494"/>
    </location>
</feature>
<evidence type="ECO:0000256" key="1">
    <source>
        <dbReference type="ARBA" id="ARBA00004123"/>
    </source>
</evidence>
<keyword evidence="5" id="KW-0539">Nucleus</keyword>